<comment type="subcellular location">
    <subcellularLocation>
        <location evidence="2">Secreted</location>
    </subcellularLocation>
</comment>
<sequence>MFRVLILNFFFDGMFAQTSSLSMTILHTNDVHARVEPFTAMGAKCPEDGIQECFGGVSKRASFIKQERAKGELLLLDAGDQFQGSPWFYIYKGEDSSHFMNELNYTAMSLGNHEFDNGVEGLRNFLKNVTFTVLCSNLEKSSAPDYLESIKPFTVVNYKGKNITIIGYLTDKVPELSKIGNLKFTNEVSKVKELVQAAVSSGAKYIIAVGHAGYQNDLKMAQEVPDLDIIVGGHSHTLLHNAVKKFKDKITDGYPKVVEHGNGKKTLVVQTGFMGKFVGKLTVQFDEAGNVVSFEGNTVLMDKSIPSDAVIDAQLTSLNAKIKETFGRKIGETEDFLDGGQCRLKECNIGNLFTDAIISYFQEKWPNLVIGLVNGGSLRSSINKGCVVTYNDIVSTFPFSDPFVLADVKGVVLKEVFEHSVANYSTVDKHGKFMQMSGIKVLYDLKKPNDNRVVEIKVATKFKSQDYEPLKPEQTYKVALAKFVFNGGDGYTSFGKHSCTKIDVEILMKYFELNPKVRAVIEGRIRFVNHGGEFGDGTSTEEDKESGTVFENDTHNRNDTKNSGVGLTKAALDRNLLLYFIESCLFILLWL</sequence>
<evidence type="ECO:0000256" key="7">
    <source>
        <dbReference type="ARBA" id="ARBA00022729"/>
    </source>
</evidence>
<keyword evidence="4" id="KW-0800">Toxin</keyword>
<evidence type="ECO:0000256" key="10">
    <source>
        <dbReference type="RuleBase" id="RU362119"/>
    </source>
</evidence>
<dbReference type="InterPro" id="IPR029052">
    <property type="entry name" value="Metallo-depent_PP-like"/>
</dbReference>
<evidence type="ECO:0000256" key="11">
    <source>
        <dbReference type="SAM" id="MobiDB-lite"/>
    </source>
</evidence>
<evidence type="ECO:0000256" key="1">
    <source>
        <dbReference type="ARBA" id="ARBA00000815"/>
    </source>
</evidence>
<name>T1G7T7_HELRO</name>
<dbReference type="eggNOG" id="KOG4419">
    <property type="taxonomic scope" value="Eukaryota"/>
</dbReference>
<comment type="catalytic activity">
    <reaction evidence="1">
        <text>a ribonucleoside 5'-phosphate + H2O = a ribonucleoside + phosphate</text>
        <dbReference type="Rhea" id="RHEA:12484"/>
        <dbReference type="ChEBI" id="CHEBI:15377"/>
        <dbReference type="ChEBI" id="CHEBI:18254"/>
        <dbReference type="ChEBI" id="CHEBI:43474"/>
        <dbReference type="ChEBI" id="CHEBI:58043"/>
        <dbReference type="EC" id="3.1.3.5"/>
    </reaction>
</comment>
<dbReference type="EMBL" id="KB097736">
    <property type="protein sequence ID" value="ESN90934.1"/>
    <property type="molecule type" value="Genomic_DNA"/>
</dbReference>
<evidence type="ECO:0000256" key="2">
    <source>
        <dbReference type="ARBA" id="ARBA00004613"/>
    </source>
</evidence>
<dbReference type="OrthoDB" id="7722975at2759"/>
<dbReference type="GO" id="GO:0005886">
    <property type="term" value="C:plasma membrane"/>
    <property type="evidence" value="ECO:0000318"/>
    <property type="project" value="GO_Central"/>
</dbReference>
<dbReference type="Pfam" id="PF00149">
    <property type="entry name" value="Metallophos"/>
    <property type="match status" value="1"/>
</dbReference>
<evidence type="ECO:0000256" key="8">
    <source>
        <dbReference type="ARBA" id="ARBA00022741"/>
    </source>
</evidence>
<dbReference type="GO" id="GO:0005576">
    <property type="term" value="C:extracellular region"/>
    <property type="evidence" value="ECO:0007669"/>
    <property type="project" value="UniProtKB-SubCell"/>
</dbReference>
<keyword evidence="4" id="KW-1201">Platelet aggregation inhibiting toxin</keyword>
<comment type="similarity">
    <text evidence="3 10">Belongs to the 5'-nucleotidase family.</text>
</comment>
<reference evidence="15" key="3">
    <citation type="submission" date="2015-06" db="UniProtKB">
        <authorList>
            <consortium name="EnsemblMetazoa"/>
        </authorList>
    </citation>
    <scope>IDENTIFICATION</scope>
</reference>
<dbReference type="Pfam" id="PF02872">
    <property type="entry name" value="5_nucleotid_C"/>
    <property type="match status" value="1"/>
</dbReference>
<feature type="domain" description="5'-Nucleotidase C-terminal" evidence="13">
    <location>
        <begin position="330"/>
        <end position="494"/>
    </location>
</feature>
<keyword evidence="7 10" id="KW-0732">Signal</keyword>
<dbReference type="GO" id="GO:0046872">
    <property type="term" value="F:metal ion binding"/>
    <property type="evidence" value="ECO:0007669"/>
    <property type="project" value="UniProtKB-KW"/>
</dbReference>
<dbReference type="CDD" id="cd07409">
    <property type="entry name" value="MPP_CD73_N"/>
    <property type="match status" value="1"/>
</dbReference>
<dbReference type="InterPro" id="IPR008334">
    <property type="entry name" value="5'-Nucleotdase_C"/>
</dbReference>
<dbReference type="InterPro" id="IPR006179">
    <property type="entry name" value="5_nucleotidase/apyrase"/>
</dbReference>
<dbReference type="SUPFAM" id="SSF55816">
    <property type="entry name" value="5'-nucleotidase (syn. UDP-sugar hydrolase), C-terminal domain"/>
    <property type="match status" value="1"/>
</dbReference>
<dbReference type="Proteomes" id="UP000015101">
    <property type="component" value="Unassembled WGS sequence"/>
</dbReference>
<keyword evidence="6" id="KW-0479">Metal-binding</keyword>
<dbReference type="SUPFAM" id="SSF56300">
    <property type="entry name" value="Metallo-dependent phosphatases"/>
    <property type="match status" value="1"/>
</dbReference>
<dbReference type="CTD" id="20217134"/>
<dbReference type="GO" id="GO:0000166">
    <property type="term" value="F:nucleotide binding"/>
    <property type="evidence" value="ECO:0007669"/>
    <property type="project" value="UniProtKB-KW"/>
</dbReference>
<dbReference type="OMA" id="WLATINS"/>
<evidence type="ECO:0000259" key="12">
    <source>
        <dbReference type="Pfam" id="PF00149"/>
    </source>
</evidence>
<evidence type="ECO:0000259" key="13">
    <source>
        <dbReference type="Pfam" id="PF02872"/>
    </source>
</evidence>
<feature type="region of interest" description="Disordered" evidence="11">
    <location>
        <begin position="536"/>
        <end position="558"/>
    </location>
</feature>
<dbReference type="PANTHER" id="PTHR11575:SF24">
    <property type="entry name" value="5'-NUCLEOTIDASE"/>
    <property type="match status" value="1"/>
</dbReference>
<dbReference type="GO" id="GO:0008253">
    <property type="term" value="F:5'-nucleotidase activity"/>
    <property type="evidence" value="ECO:0000318"/>
    <property type="project" value="GO_Central"/>
</dbReference>
<dbReference type="InterPro" id="IPR036907">
    <property type="entry name" value="5'-Nucleotdase_C_sf"/>
</dbReference>
<dbReference type="PANTHER" id="PTHR11575">
    <property type="entry name" value="5'-NUCLEOTIDASE-RELATED"/>
    <property type="match status" value="1"/>
</dbReference>
<evidence type="ECO:0000313" key="14">
    <source>
        <dbReference type="EMBL" id="ESN90934.1"/>
    </source>
</evidence>
<proteinExistence type="inferred from homology"/>
<dbReference type="InParanoid" id="T1G7T7"/>
<reference evidence="16" key="1">
    <citation type="submission" date="2012-12" db="EMBL/GenBank/DDBJ databases">
        <authorList>
            <person name="Hellsten U."/>
            <person name="Grimwood J."/>
            <person name="Chapman J.A."/>
            <person name="Shapiro H."/>
            <person name="Aerts A."/>
            <person name="Otillar R.P."/>
            <person name="Terry A.Y."/>
            <person name="Boore J.L."/>
            <person name="Simakov O."/>
            <person name="Marletaz F."/>
            <person name="Cho S.-J."/>
            <person name="Edsinger-Gonzales E."/>
            <person name="Havlak P."/>
            <person name="Kuo D.-H."/>
            <person name="Larsson T."/>
            <person name="Lv J."/>
            <person name="Arendt D."/>
            <person name="Savage R."/>
            <person name="Osoegawa K."/>
            <person name="de Jong P."/>
            <person name="Lindberg D.R."/>
            <person name="Seaver E.C."/>
            <person name="Weisblat D.A."/>
            <person name="Putnam N.H."/>
            <person name="Grigoriev I.V."/>
            <person name="Rokhsar D.S."/>
        </authorList>
    </citation>
    <scope>NUCLEOTIDE SEQUENCE</scope>
</reference>
<dbReference type="AlphaFoldDB" id="T1G7T7"/>
<dbReference type="FunFam" id="3.60.21.10:FF:000020">
    <property type="entry name" value="NT5E isoform 4"/>
    <property type="match status" value="1"/>
</dbReference>
<keyword evidence="16" id="KW-1185">Reference proteome</keyword>
<keyword evidence="5" id="KW-0964">Secreted</keyword>
<dbReference type="STRING" id="6412.T1G7T7"/>
<dbReference type="GeneID" id="20217134"/>
<dbReference type="PROSITE" id="PS00786">
    <property type="entry name" value="5_NUCLEOTIDASE_2"/>
    <property type="match status" value="1"/>
</dbReference>
<keyword evidence="8 10" id="KW-0547">Nucleotide-binding</keyword>
<evidence type="ECO:0000313" key="15">
    <source>
        <dbReference type="EnsemblMetazoa" id="HelroP90638"/>
    </source>
</evidence>
<organism evidence="15 16">
    <name type="scientific">Helobdella robusta</name>
    <name type="common">Californian leech</name>
    <dbReference type="NCBI Taxonomy" id="6412"/>
    <lineage>
        <taxon>Eukaryota</taxon>
        <taxon>Metazoa</taxon>
        <taxon>Spiralia</taxon>
        <taxon>Lophotrochozoa</taxon>
        <taxon>Annelida</taxon>
        <taxon>Clitellata</taxon>
        <taxon>Hirudinea</taxon>
        <taxon>Rhynchobdellida</taxon>
        <taxon>Glossiphoniidae</taxon>
        <taxon>Helobdella</taxon>
    </lineage>
</organism>
<dbReference type="InterPro" id="IPR004843">
    <property type="entry name" value="Calcineurin-like_PHP"/>
</dbReference>
<dbReference type="Gene3D" id="3.60.21.10">
    <property type="match status" value="1"/>
</dbReference>
<reference evidence="14 16" key="2">
    <citation type="journal article" date="2013" name="Nature">
        <title>Insights into bilaterian evolution from three spiralian genomes.</title>
        <authorList>
            <person name="Simakov O."/>
            <person name="Marletaz F."/>
            <person name="Cho S.J."/>
            <person name="Edsinger-Gonzales E."/>
            <person name="Havlak P."/>
            <person name="Hellsten U."/>
            <person name="Kuo D.H."/>
            <person name="Larsson T."/>
            <person name="Lv J."/>
            <person name="Arendt D."/>
            <person name="Savage R."/>
            <person name="Osoegawa K."/>
            <person name="de Jong P."/>
            <person name="Grimwood J."/>
            <person name="Chapman J.A."/>
            <person name="Shapiro H."/>
            <person name="Aerts A."/>
            <person name="Otillar R.P."/>
            <person name="Terry A.Y."/>
            <person name="Boore J.L."/>
            <person name="Grigoriev I.V."/>
            <person name="Lindberg D.R."/>
            <person name="Seaver E.C."/>
            <person name="Weisblat D.A."/>
            <person name="Putnam N.H."/>
            <person name="Rokhsar D.S."/>
        </authorList>
    </citation>
    <scope>NUCLEOTIDE SEQUENCE</scope>
</reference>
<feature type="domain" description="Calcineurin-like phosphoesterase" evidence="12">
    <location>
        <begin position="23"/>
        <end position="237"/>
    </location>
</feature>
<dbReference type="FunCoup" id="T1G7T7">
    <property type="interactions" value="133"/>
</dbReference>
<dbReference type="EnsemblMetazoa" id="HelroT90638">
    <property type="protein sequence ID" value="HelroP90638"/>
    <property type="gene ID" value="HelroG90638"/>
</dbReference>
<dbReference type="GO" id="GO:0006196">
    <property type="term" value="P:AMP catabolic process"/>
    <property type="evidence" value="ECO:0000318"/>
    <property type="project" value="GO_Central"/>
</dbReference>
<evidence type="ECO:0000256" key="5">
    <source>
        <dbReference type="ARBA" id="ARBA00022525"/>
    </source>
</evidence>
<dbReference type="RefSeq" id="XP_009030914.1">
    <property type="nucleotide sequence ID" value="XM_009032666.1"/>
</dbReference>
<evidence type="ECO:0000313" key="16">
    <source>
        <dbReference type="Proteomes" id="UP000015101"/>
    </source>
</evidence>
<evidence type="ECO:0000256" key="3">
    <source>
        <dbReference type="ARBA" id="ARBA00006654"/>
    </source>
</evidence>
<protein>
    <recommendedName>
        <fullName evidence="17">5'-nucleotidase</fullName>
    </recommendedName>
</protein>
<dbReference type="HOGENOM" id="CLU_005854_7_1_1"/>
<dbReference type="KEGG" id="hro:HELRODRAFT_90638"/>
<dbReference type="Gene3D" id="3.90.780.10">
    <property type="entry name" value="5'-Nucleotidase, C-terminal domain"/>
    <property type="match status" value="1"/>
</dbReference>
<dbReference type="InterPro" id="IPR006146">
    <property type="entry name" value="5'-Nucleotdase_CS"/>
</dbReference>
<feature type="signal peptide" evidence="10">
    <location>
        <begin position="1"/>
        <end position="16"/>
    </location>
</feature>
<evidence type="ECO:0008006" key="17">
    <source>
        <dbReference type="Google" id="ProtNLM"/>
    </source>
</evidence>
<evidence type="ECO:0000256" key="6">
    <source>
        <dbReference type="ARBA" id="ARBA00022723"/>
    </source>
</evidence>
<dbReference type="FunFam" id="3.90.780.10:FF:000004">
    <property type="entry name" value="UDP-sugar hydrolase, putative"/>
    <property type="match status" value="1"/>
</dbReference>
<evidence type="ECO:0000256" key="4">
    <source>
        <dbReference type="ARBA" id="ARBA00022442"/>
    </source>
</evidence>
<evidence type="ECO:0000256" key="9">
    <source>
        <dbReference type="ARBA" id="ARBA00022801"/>
    </source>
</evidence>
<keyword evidence="4" id="KW-1199">Hemostasis impairing toxin</keyword>
<accession>T1G7T7</accession>
<keyword evidence="9 10" id="KW-0378">Hydrolase</keyword>
<gene>
    <name evidence="15" type="primary">20217134</name>
    <name evidence="14" type="ORF">HELRODRAFT_90638</name>
</gene>
<dbReference type="PRINTS" id="PR01607">
    <property type="entry name" value="APYRASEFAMLY"/>
</dbReference>
<feature type="chain" id="PRO_5010896996" description="5'-nucleotidase" evidence="10">
    <location>
        <begin position="17"/>
        <end position="591"/>
    </location>
</feature>
<dbReference type="PROSITE" id="PS00785">
    <property type="entry name" value="5_NUCLEOTIDASE_1"/>
    <property type="match status" value="1"/>
</dbReference>
<dbReference type="EMBL" id="AMQM01008184">
    <property type="status" value="NOT_ANNOTATED_CDS"/>
    <property type="molecule type" value="Genomic_DNA"/>
</dbReference>